<gene>
    <name evidence="3" type="ORF">CCHL11_07144</name>
</gene>
<feature type="region of interest" description="Disordered" evidence="1">
    <location>
        <begin position="210"/>
        <end position="231"/>
    </location>
</feature>
<dbReference type="AlphaFoldDB" id="A0A1Q8S0K5"/>
<comment type="caution">
    <text evidence="3">The sequence shown here is derived from an EMBL/GenBank/DDBJ whole genome shotgun (WGS) entry which is preliminary data.</text>
</comment>
<feature type="transmembrane region" description="Helical" evidence="2">
    <location>
        <begin position="173"/>
        <end position="199"/>
    </location>
</feature>
<feature type="transmembrane region" description="Helical" evidence="2">
    <location>
        <begin position="107"/>
        <end position="131"/>
    </location>
</feature>
<reference evidence="3 4" key="1">
    <citation type="submission" date="2016-11" db="EMBL/GenBank/DDBJ databases">
        <title>Draft Genome Assembly of Colletotrichum chlorophyti a pathogen of herbaceous plants.</title>
        <authorList>
            <person name="Gan P."/>
            <person name="Narusaka M."/>
            <person name="Tsushima A."/>
            <person name="Narusaka Y."/>
            <person name="Takano Y."/>
            <person name="Shirasu K."/>
        </authorList>
    </citation>
    <scope>NUCLEOTIDE SEQUENCE [LARGE SCALE GENOMIC DNA]</scope>
    <source>
        <strain evidence="3 4">NTL11</strain>
    </source>
</reference>
<dbReference type="EMBL" id="MPGH01000046">
    <property type="protein sequence ID" value="OLN94122.1"/>
    <property type="molecule type" value="Genomic_DNA"/>
</dbReference>
<keyword evidence="2" id="KW-0472">Membrane</keyword>
<evidence type="ECO:0000313" key="3">
    <source>
        <dbReference type="EMBL" id="OLN94122.1"/>
    </source>
</evidence>
<evidence type="ECO:0000256" key="2">
    <source>
        <dbReference type="SAM" id="Phobius"/>
    </source>
</evidence>
<sequence length="250" mass="26937">METASRLALMAIVANQQRKGGGGEKATWRWNGSTESLPIIRVENYDAEAGWHGKGPLAGRGDGRRRGGGGLEGVLWWMLLGMECLAVAGVEGWIVCMGVEGRDFEGWNWLTEFATPALVVLFSVSFSAALLRGVGCLGKVGELGFQAAGVVLATFCAVVVCAGVGGVRNSRGVGVAVGLVVKMWFLYFVGLWCAVLQWYRADREEATMVKGKRTTQWQRPRQRQRERGYGTTSGGLAMVDEGLEGFVGDL</sequence>
<accession>A0A1Q8S0K5</accession>
<evidence type="ECO:0000313" key="4">
    <source>
        <dbReference type="Proteomes" id="UP000186583"/>
    </source>
</evidence>
<keyword evidence="2" id="KW-1133">Transmembrane helix</keyword>
<keyword evidence="4" id="KW-1185">Reference proteome</keyword>
<organism evidence="3 4">
    <name type="scientific">Colletotrichum chlorophyti</name>
    <dbReference type="NCBI Taxonomy" id="708187"/>
    <lineage>
        <taxon>Eukaryota</taxon>
        <taxon>Fungi</taxon>
        <taxon>Dikarya</taxon>
        <taxon>Ascomycota</taxon>
        <taxon>Pezizomycotina</taxon>
        <taxon>Sordariomycetes</taxon>
        <taxon>Hypocreomycetidae</taxon>
        <taxon>Glomerellales</taxon>
        <taxon>Glomerellaceae</taxon>
        <taxon>Colletotrichum</taxon>
    </lineage>
</organism>
<dbReference type="Proteomes" id="UP000186583">
    <property type="component" value="Unassembled WGS sequence"/>
</dbReference>
<name>A0A1Q8S0K5_9PEZI</name>
<feature type="transmembrane region" description="Helical" evidence="2">
    <location>
        <begin position="143"/>
        <end position="167"/>
    </location>
</feature>
<keyword evidence="2" id="KW-0812">Transmembrane</keyword>
<feature type="transmembrane region" description="Helical" evidence="2">
    <location>
        <begin position="74"/>
        <end position="95"/>
    </location>
</feature>
<protein>
    <submittedName>
        <fullName evidence="3">Uncharacterized protein</fullName>
    </submittedName>
</protein>
<evidence type="ECO:0000256" key="1">
    <source>
        <dbReference type="SAM" id="MobiDB-lite"/>
    </source>
</evidence>
<dbReference type="OrthoDB" id="4848326at2759"/>
<proteinExistence type="predicted"/>